<dbReference type="GO" id="GO:0046404">
    <property type="term" value="F:ATP-dependent polydeoxyribonucleotide 5'-hydroxyl-kinase activity"/>
    <property type="evidence" value="ECO:0007669"/>
    <property type="project" value="TreeGrafter"/>
</dbReference>
<dbReference type="SUPFAM" id="SSF52540">
    <property type="entry name" value="P-loop containing nucleoside triphosphate hydrolases"/>
    <property type="match status" value="1"/>
</dbReference>
<sequence length="304" mass="33633">METTHSSRIPPFEISAMSEQAFQTDHQVVLLLVGLIGSGKSTFAQALEQHYPQFRRCNQDDLGGDRRRVEAAARHALRQGLSACIDRTNIDVEQRRTWINISREFPGTHVWVIVLDTPYETCIERLRERTDHPTIKTPQQGFSILSRFRSQFAPPISSEGHTRLLRLKPSDHPSAIYTPESVGAILRRLQASELEPGPYAPIESYFISNHRRGGPGLSGHRGRGSHEYRGGQYRGGQYRGGPQARGHSAGGRGQRSAPYYRGRAGAPSSYAPRGGLPAYATSSGARSNGDSMASHNDGNGQWEF</sequence>
<reference evidence="2 3" key="1">
    <citation type="journal article" date="2012" name="Proc. Natl. Acad. Sci. U.S.A.">
        <title>Comparative genomics of Ceriporiopsis subvermispora and Phanerochaete chrysosporium provide insight into selective ligninolysis.</title>
        <authorList>
            <person name="Fernandez-Fueyo E."/>
            <person name="Ruiz-Duenas F.J."/>
            <person name="Ferreira P."/>
            <person name="Floudas D."/>
            <person name="Hibbett D.S."/>
            <person name="Canessa P."/>
            <person name="Larrondo L.F."/>
            <person name="James T.Y."/>
            <person name="Seelenfreund D."/>
            <person name="Lobos S."/>
            <person name="Polanco R."/>
            <person name="Tello M."/>
            <person name="Honda Y."/>
            <person name="Watanabe T."/>
            <person name="Watanabe T."/>
            <person name="Ryu J.S."/>
            <person name="Kubicek C.P."/>
            <person name="Schmoll M."/>
            <person name="Gaskell J."/>
            <person name="Hammel K.E."/>
            <person name="St John F.J."/>
            <person name="Vanden Wymelenberg A."/>
            <person name="Sabat G."/>
            <person name="Splinter BonDurant S."/>
            <person name="Syed K."/>
            <person name="Yadav J.S."/>
            <person name="Doddapaneni H."/>
            <person name="Subramanian V."/>
            <person name="Lavin J.L."/>
            <person name="Oguiza J.A."/>
            <person name="Perez G."/>
            <person name="Pisabarro A.G."/>
            <person name="Ramirez L."/>
            <person name="Santoyo F."/>
            <person name="Master E."/>
            <person name="Coutinho P.M."/>
            <person name="Henrissat B."/>
            <person name="Lombard V."/>
            <person name="Magnuson J.K."/>
            <person name="Kuees U."/>
            <person name="Hori C."/>
            <person name="Igarashi K."/>
            <person name="Samejima M."/>
            <person name="Held B.W."/>
            <person name="Barry K.W."/>
            <person name="LaButti K.M."/>
            <person name="Lapidus A."/>
            <person name="Lindquist E.A."/>
            <person name="Lucas S.M."/>
            <person name="Riley R."/>
            <person name="Salamov A.A."/>
            <person name="Hoffmeister D."/>
            <person name="Schwenk D."/>
            <person name="Hadar Y."/>
            <person name="Yarden O."/>
            <person name="de Vries R.P."/>
            <person name="Wiebenga A."/>
            <person name="Stenlid J."/>
            <person name="Eastwood D."/>
            <person name="Grigoriev I.V."/>
            <person name="Berka R.M."/>
            <person name="Blanchette R.A."/>
            <person name="Kersten P."/>
            <person name="Martinez A.T."/>
            <person name="Vicuna R."/>
            <person name="Cullen D."/>
        </authorList>
    </citation>
    <scope>NUCLEOTIDE SEQUENCE [LARGE SCALE GENOMIC DNA]</scope>
    <source>
        <strain evidence="2 3">B</strain>
    </source>
</reference>
<name>M2R7K1_CERS8</name>
<feature type="region of interest" description="Disordered" evidence="1">
    <location>
        <begin position="211"/>
        <end position="304"/>
    </location>
</feature>
<dbReference type="Pfam" id="PF13671">
    <property type="entry name" value="AAA_33"/>
    <property type="match status" value="1"/>
</dbReference>
<keyword evidence="3" id="KW-1185">Reference proteome</keyword>
<accession>M2R7K1</accession>
<proteinExistence type="predicted"/>
<dbReference type="InterPro" id="IPR027417">
    <property type="entry name" value="P-loop_NTPase"/>
</dbReference>
<dbReference type="OrthoDB" id="3512845at2759"/>
<feature type="compositionally biased region" description="Polar residues" evidence="1">
    <location>
        <begin position="280"/>
        <end position="304"/>
    </location>
</feature>
<dbReference type="STRING" id="914234.M2R7K1"/>
<gene>
    <name evidence="2" type="ORF">CERSUDRAFT_116853</name>
</gene>
<dbReference type="GO" id="GO:0046403">
    <property type="term" value="F:polynucleotide 3'-phosphatase activity"/>
    <property type="evidence" value="ECO:0007669"/>
    <property type="project" value="TreeGrafter"/>
</dbReference>
<organism evidence="2 3">
    <name type="scientific">Ceriporiopsis subvermispora (strain B)</name>
    <name type="common">White-rot fungus</name>
    <name type="synonym">Gelatoporia subvermispora</name>
    <dbReference type="NCBI Taxonomy" id="914234"/>
    <lineage>
        <taxon>Eukaryota</taxon>
        <taxon>Fungi</taxon>
        <taxon>Dikarya</taxon>
        <taxon>Basidiomycota</taxon>
        <taxon>Agaricomycotina</taxon>
        <taxon>Agaricomycetes</taxon>
        <taxon>Polyporales</taxon>
        <taxon>Gelatoporiaceae</taxon>
        <taxon>Gelatoporia</taxon>
    </lineage>
</organism>
<dbReference type="Gene3D" id="3.40.50.300">
    <property type="entry name" value="P-loop containing nucleotide triphosphate hydrolases"/>
    <property type="match status" value="1"/>
</dbReference>
<dbReference type="EMBL" id="KB445802">
    <property type="protein sequence ID" value="EMD34666.1"/>
    <property type="molecule type" value="Genomic_DNA"/>
</dbReference>
<evidence type="ECO:0000313" key="2">
    <source>
        <dbReference type="EMBL" id="EMD34666.1"/>
    </source>
</evidence>
<dbReference type="Proteomes" id="UP000016930">
    <property type="component" value="Unassembled WGS sequence"/>
</dbReference>
<evidence type="ECO:0000256" key="1">
    <source>
        <dbReference type="SAM" id="MobiDB-lite"/>
    </source>
</evidence>
<dbReference type="GO" id="GO:0003690">
    <property type="term" value="F:double-stranded DNA binding"/>
    <property type="evidence" value="ECO:0007669"/>
    <property type="project" value="TreeGrafter"/>
</dbReference>
<dbReference type="GO" id="GO:0006281">
    <property type="term" value="P:DNA repair"/>
    <property type="evidence" value="ECO:0007669"/>
    <property type="project" value="TreeGrafter"/>
</dbReference>
<dbReference type="HOGENOM" id="CLU_073629_0_0_1"/>
<dbReference type="PANTHER" id="PTHR12083:SF9">
    <property type="entry name" value="BIFUNCTIONAL POLYNUCLEOTIDE PHOSPHATASE_KINASE"/>
    <property type="match status" value="1"/>
</dbReference>
<evidence type="ECO:0000313" key="3">
    <source>
        <dbReference type="Proteomes" id="UP000016930"/>
    </source>
</evidence>
<evidence type="ECO:0008006" key="4">
    <source>
        <dbReference type="Google" id="ProtNLM"/>
    </source>
</evidence>
<dbReference type="PANTHER" id="PTHR12083">
    <property type="entry name" value="BIFUNCTIONAL POLYNUCLEOTIDE PHOSPHATASE/KINASE"/>
    <property type="match status" value="1"/>
</dbReference>
<protein>
    <recommendedName>
        <fullName evidence="4">P-loop containing nucleoside triphosphate hydrolase protein</fullName>
    </recommendedName>
</protein>
<dbReference type="AlphaFoldDB" id="M2R7K1"/>